<gene>
    <name evidence="1" type="ORF">PCASD_22530</name>
</gene>
<dbReference type="Proteomes" id="UP000235392">
    <property type="component" value="Unassembled WGS sequence"/>
</dbReference>
<dbReference type="EMBL" id="PGCI01000911">
    <property type="protein sequence ID" value="PLW11734.1"/>
    <property type="molecule type" value="Genomic_DNA"/>
</dbReference>
<comment type="caution">
    <text evidence="1">The sequence shown here is derived from an EMBL/GenBank/DDBJ whole genome shotgun (WGS) entry which is preliminary data.</text>
</comment>
<protein>
    <submittedName>
        <fullName evidence="1">Uncharacterized protein</fullName>
    </submittedName>
</protein>
<reference evidence="1 2" key="1">
    <citation type="submission" date="2017-11" db="EMBL/GenBank/DDBJ databases">
        <title>De novo assembly and phasing of dikaryotic genomes from two isolates of Puccinia coronata f. sp. avenae, the causal agent of oat crown rust.</title>
        <authorList>
            <person name="Miller M.E."/>
            <person name="Zhang Y."/>
            <person name="Omidvar V."/>
            <person name="Sperschneider J."/>
            <person name="Schwessinger B."/>
            <person name="Raley C."/>
            <person name="Palmer J.M."/>
            <person name="Garnica D."/>
            <person name="Upadhyaya N."/>
            <person name="Rathjen J."/>
            <person name="Taylor J.M."/>
            <person name="Park R.F."/>
            <person name="Dodds P.N."/>
            <person name="Hirsch C.D."/>
            <person name="Kianian S.F."/>
            <person name="Figueroa M."/>
        </authorList>
    </citation>
    <scope>NUCLEOTIDE SEQUENCE [LARGE SCALE GENOMIC DNA]</scope>
    <source>
        <strain evidence="1">12SD80</strain>
    </source>
</reference>
<evidence type="ECO:0000313" key="1">
    <source>
        <dbReference type="EMBL" id="PLW11734.1"/>
    </source>
</evidence>
<organism evidence="1 2">
    <name type="scientific">Puccinia coronata f. sp. avenae</name>
    <dbReference type="NCBI Taxonomy" id="200324"/>
    <lineage>
        <taxon>Eukaryota</taxon>
        <taxon>Fungi</taxon>
        <taxon>Dikarya</taxon>
        <taxon>Basidiomycota</taxon>
        <taxon>Pucciniomycotina</taxon>
        <taxon>Pucciniomycetes</taxon>
        <taxon>Pucciniales</taxon>
        <taxon>Pucciniaceae</taxon>
        <taxon>Puccinia</taxon>
    </lineage>
</organism>
<sequence>MSFATQKLSVAYHVINNHHHHFVVLQDNALVRHNHVACTCPSPSQTAAPCLLALPSSTLHQAILPPTTSIPPAHITATVTPLCLSKPPR</sequence>
<accession>A0A2N5SEV4</accession>
<proteinExistence type="predicted"/>
<dbReference type="AlphaFoldDB" id="A0A2N5SEV4"/>
<name>A0A2N5SEV4_9BASI</name>
<evidence type="ECO:0000313" key="2">
    <source>
        <dbReference type="Proteomes" id="UP000235392"/>
    </source>
</evidence>